<dbReference type="Pfam" id="PF01833">
    <property type="entry name" value="TIG"/>
    <property type="match status" value="4"/>
</dbReference>
<organism evidence="2 3">
    <name type="scientific">Streptomyces poriferorum</name>
    <dbReference type="NCBI Taxonomy" id="2798799"/>
    <lineage>
        <taxon>Bacteria</taxon>
        <taxon>Bacillati</taxon>
        <taxon>Actinomycetota</taxon>
        <taxon>Actinomycetes</taxon>
        <taxon>Kitasatosporales</taxon>
        <taxon>Streptomycetaceae</taxon>
        <taxon>Streptomyces</taxon>
    </lineage>
</organism>
<dbReference type="InterPro" id="IPR014756">
    <property type="entry name" value="Ig_E-set"/>
</dbReference>
<dbReference type="InterPro" id="IPR002909">
    <property type="entry name" value="IPT_dom"/>
</dbReference>
<evidence type="ECO:0000313" key="3">
    <source>
        <dbReference type="Proteomes" id="UP001235744"/>
    </source>
</evidence>
<reference evidence="2 3" key="1">
    <citation type="submission" date="2023-03" db="EMBL/GenBank/DDBJ databases">
        <title>Isolation and description of six Streptomyces strains from soil environments, able to metabolize different microbial glucans.</title>
        <authorList>
            <person name="Widen T."/>
            <person name="Larsbrink J."/>
        </authorList>
    </citation>
    <scope>NUCLEOTIDE SEQUENCE [LARGE SCALE GENOMIC DNA]</scope>
    <source>
        <strain evidence="2 3">Alt2</strain>
    </source>
</reference>
<feature type="domain" description="IPT/TIG" evidence="1">
    <location>
        <begin position="167"/>
        <end position="247"/>
    </location>
</feature>
<evidence type="ECO:0000313" key="2">
    <source>
        <dbReference type="EMBL" id="WLQ54132.1"/>
    </source>
</evidence>
<dbReference type="EMBL" id="CP120988">
    <property type="protein sequence ID" value="WLQ54132.1"/>
    <property type="molecule type" value="Genomic_DNA"/>
</dbReference>
<proteinExistence type="predicted"/>
<dbReference type="InterPro" id="IPR031148">
    <property type="entry name" value="Plexin"/>
</dbReference>
<dbReference type="SMART" id="SM00429">
    <property type="entry name" value="IPT"/>
    <property type="match status" value="4"/>
</dbReference>
<feature type="domain" description="IPT/TIG" evidence="1">
    <location>
        <begin position="3"/>
        <end position="83"/>
    </location>
</feature>
<dbReference type="SUPFAM" id="SSF81296">
    <property type="entry name" value="E set domains"/>
    <property type="match status" value="4"/>
</dbReference>
<feature type="domain" description="IPT/TIG" evidence="1">
    <location>
        <begin position="85"/>
        <end position="165"/>
    </location>
</feature>
<gene>
    <name evidence="2" type="ORF">P8A19_01125</name>
</gene>
<keyword evidence="3" id="KW-1185">Reference proteome</keyword>
<dbReference type="InterPro" id="IPR013783">
    <property type="entry name" value="Ig-like_fold"/>
</dbReference>
<dbReference type="Gene3D" id="2.60.40.10">
    <property type="entry name" value="Immunoglobulins"/>
    <property type="match status" value="4"/>
</dbReference>
<dbReference type="PANTHER" id="PTHR22625">
    <property type="entry name" value="PLEXIN"/>
    <property type="match status" value="1"/>
</dbReference>
<dbReference type="CDD" id="cd00102">
    <property type="entry name" value="IPT"/>
    <property type="match status" value="2"/>
</dbReference>
<name>A0ABY9IIJ2_9ACTN</name>
<accession>A0ABY9IIJ2</accession>
<sequence length="334" mass="31658">MAPPVLTSVAPNTGPAAGTNPVALNGSQFTGAIAVTFGSAAALSFTVNTPSTITAAVPPGTGTVNVTVRTPAGLSNTIPYTYAPTPALSTIAPNQGPTSGGTSVVLTGTGLTGTTAVTFGSTPATSYTVNSATQITAVTPAGTGAVAVTATTVGGTSGPVFFYYINAPSLLSVSPAAGPATGGTTVILTGTGLTGTTAVTFGSTPATSYTVNSATQITAVTPAGTGSVACTVAGPGGTSNSVVYTYLAAPALTALSPTQGPTDAGASVTLTGTGLTTAFAVRFGTAPAAFTVVSDTTAIAIAPAGPAGSVLVSVTTSGGTSNSLAYQRVAPPAI</sequence>
<dbReference type="RefSeq" id="WP_306072736.1">
    <property type="nucleotide sequence ID" value="NZ_CP120988.1"/>
</dbReference>
<dbReference type="Proteomes" id="UP001235744">
    <property type="component" value="Chromosome"/>
</dbReference>
<protein>
    <submittedName>
        <fullName evidence="2">IPT/TIG domain-containing protein</fullName>
    </submittedName>
</protein>
<dbReference type="PANTHER" id="PTHR22625:SF70">
    <property type="entry name" value="PLEXIN A, ISOFORM A"/>
    <property type="match status" value="1"/>
</dbReference>
<feature type="domain" description="IPT/TIG" evidence="1">
    <location>
        <begin position="249"/>
        <end position="327"/>
    </location>
</feature>
<evidence type="ECO:0000259" key="1">
    <source>
        <dbReference type="SMART" id="SM00429"/>
    </source>
</evidence>